<evidence type="ECO:0000256" key="1">
    <source>
        <dbReference type="SAM" id="MobiDB-lite"/>
    </source>
</evidence>
<evidence type="ECO:0000313" key="2">
    <source>
        <dbReference type="EMBL" id="KAK7044127.1"/>
    </source>
</evidence>
<dbReference type="InterPro" id="IPR032675">
    <property type="entry name" value="LRR_dom_sf"/>
</dbReference>
<feature type="compositionally biased region" description="Acidic residues" evidence="1">
    <location>
        <begin position="142"/>
        <end position="156"/>
    </location>
</feature>
<evidence type="ECO:0000313" key="3">
    <source>
        <dbReference type="Proteomes" id="UP001383192"/>
    </source>
</evidence>
<gene>
    <name evidence="2" type="ORF">VNI00_007844</name>
</gene>
<dbReference type="Proteomes" id="UP001383192">
    <property type="component" value="Unassembled WGS sequence"/>
</dbReference>
<proteinExistence type="predicted"/>
<dbReference type="EMBL" id="JAYKXP010000026">
    <property type="protein sequence ID" value="KAK7044127.1"/>
    <property type="molecule type" value="Genomic_DNA"/>
</dbReference>
<organism evidence="2 3">
    <name type="scientific">Paramarasmius palmivorus</name>
    <dbReference type="NCBI Taxonomy" id="297713"/>
    <lineage>
        <taxon>Eukaryota</taxon>
        <taxon>Fungi</taxon>
        <taxon>Dikarya</taxon>
        <taxon>Basidiomycota</taxon>
        <taxon>Agaricomycotina</taxon>
        <taxon>Agaricomycetes</taxon>
        <taxon>Agaricomycetidae</taxon>
        <taxon>Agaricales</taxon>
        <taxon>Marasmiineae</taxon>
        <taxon>Marasmiaceae</taxon>
        <taxon>Paramarasmius</taxon>
    </lineage>
</organism>
<feature type="region of interest" description="Disordered" evidence="1">
    <location>
        <begin position="141"/>
        <end position="164"/>
    </location>
</feature>
<sequence length="650" mass="73886">MMPDNPSRLQAQPTSSEKSRLNVEHVSTSNYPIVDIENLRSNRLPTTGEASQTRAFLEAETLALQRIEEEIKRVDSPADLEVYRNALNEKIQRRRSWISPIRRLPVEILEEIFAHGVCPVNFPDVFSLDIISEVVQARDLSDSDTDSSSESSESESDSPRSLLAKRSKARTCVLSHVSHHWRKVAKSSPRLWSSLALDVTRMDEQHAALIDLYLSNSAGHPLQLCLYVNPDIVPFEYYRTRDQAIRVLGQTGFNILCTLIQKELCRCSHIYFPTSTEQLLAIVGHGDNVVHDRLPFLTYFRDAMPTGSINPNARWFWESIKTAPNLRRLTVDKQPKLEYLPDRLRSLHVVDAPDFFSLLSRVSQIESLRVELFSRSESDPIPNVPSISFPHLRHLYTRTPRSLADLDVLFDACSTPSLTSVEVDVGGPAFRMSNSLRRYLGYRHLDIAKLPTLQLMLQRSSCSSVQDLNLHMPFSAILPECMVALLHSMPNLVRFTLDYMALDKESSILPALCSILKLTARDGRRFILPHLQKLAVRELWQAPCPYDVDQCISTAEGILTMLEARLSSNPIKDISVVFVNYFQSFERRIKVEQPTLPSELSQRVQALERNGMQRCSITLPQIKVGVEEVVEEDLFSNIGYLDLGFLRESM</sequence>
<evidence type="ECO:0008006" key="4">
    <source>
        <dbReference type="Google" id="ProtNLM"/>
    </source>
</evidence>
<dbReference type="AlphaFoldDB" id="A0AAW0CVC3"/>
<comment type="caution">
    <text evidence="2">The sequence shown here is derived from an EMBL/GenBank/DDBJ whole genome shotgun (WGS) entry which is preliminary data.</text>
</comment>
<reference evidence="2 3" key="1">
    <citation type="submission" date="2024-01" db="EMBL/GenBank/DDBJ databases">
        <title>A draft genome for a cacao thread blight-causing isolate of Paramarasmius palmivorus.</title>
        <authorList>
            <person name="Baruah I.K."/>
            <person name="Bukari Y."/>
            <person name="Amoako-Attah I."/>
            <person name="Meinhardt L.W."/>
            <person name="Bailey B.A."/>
            <person name="Cohen S.P."/>
        </authorList>
    </citation>
    <scope>NUCLEOTIDE SEQUENCE [LARGE SCALE GENOMIC DNA]</scope>
    <source>
        <strain evidence="2 3">GH-12</strain>
    </source>
</reference>
<dbReference type="Gene3D" id="3.80.10.10">
    <property type="entry name" value="Ribonuclease Inhibitor"/>
    <property type="match status" value="1"/>
</dbReference>
<accession>A0AAW0CVC3</accession>
<name>A0AAW0CVC3_9AGAR</name>
<feature type="compositionally biased region" description="Polar residues" evidence="1">
    <location>
        <begin position="7"/>
        <end position="16"/>
    </location>
</feature>
<keyword evidence="3" id="KW-1185">Reference proteome</keyword>
<protein>
    <recommendedName>
        <fullName evidence="4">F-box domain-containing protein</fullName>
    </recommendedName>
</protein>
<feature type="region of interest" description="Disordered" evidence="1">
    <location>
        <begin position="1"/>
        <end position="24"/>
    </location>
</feature>